<keyword evidence="3" id="KW-1185">Reference proteome</keyword>
<reference evidence="2 3" key="1">
    <citation type="journal article" date="2020" name="Cell">
        <title>Large-Scale Comparative Analyses of Tick Genomes Elucidate Their Genetic Diversity and Vector Capacities.</title>
        <authorList>
            <consortium name="Tick Genome and Microbiome Consortium (TIGMIC)"/>
            <person name="Jia N."/>
            <person name="Wang J."/>
            <person name="Shi W."/>
            <person name="Du L."/>
            <person name="Sun Y."/>
            <person name="Zhan W."/>
            <person name="Jiang J.F."/>
            <person name="Wang Q."/>
            <person name="Zhang B."/>
            <person name="Ji P."/>
            <person name="Bell-Sakyi L."/>
            <person name="Cui X.M."/>
            <person name="Yuan T.T."/>
            <person name="Jiang B.G."/>
            <person name="Yang W.F."/>
            <person name="Lam T.T."/>
            <person name="Chang Q.C."/>
            <person name="Ding S.J."/>
            <person name="Wang X.J."/>
            <person name="Zhu J.G."/>
            <person name="Ruan X.D."/>
            <person name="Zhao L."/>
            <person name="Wei J.T."/>
            <person name="Ye R.Z."/>
            <person name="Que T.C."/>
            <person name="Du C.H."/>
            <person name="Zhou Y.H."/>
            <person name="Cheng J.X."/>
            <person name="Dai P.F."/>
            <person name="Guo W.B."/>
            <person name="Han X.H."/>
            <person name="Huang E.J."/>
            <person name="Li L.F."/>
            <person name="Wei W."/>
            <person name="Gao Y.C."/>
            <person name="Liu J.Z."/>
            <person name="Shao H.Z."/>
            <person name="Wang X."/>
            <person name="Wang C.C."/>
            <person name="Yang T.C."/>
            <person name="Huo Q.B."/>
            <person name="Li W."/>
            <person name="Chen H.Y."/>
            <person name="Chen S.E."/>
            <person name="Zhou L.G."/>
            <person name="Ni X.B."/>
            <person name="Tian J.H."/>
            <person name="Sheng Y."/>
            <person name="Liu T."/>
            <person name="Pan Y.S."/>
            <person name="Xia L.Y."/>
            <person name="Li J."/>
            <person name="Zhao F."/>
            <person name="Cao W.C."/>
        </authorList>
    </citation>
    <scope>NUCLEOTIDE SEQUENCE [LARGE SCALE GENOMIC DNA]</scope>
    <source>
        <strain evidence="2">HaeL-2018</strain>
    </source>
</reference>
<dbReference type="EMBL" id="JABSTR010000008">
    <property type="protein sequence ID" value="KAH9377602.1"/>
    <property type="molecule type" value="Genomic_DNA"/>
</dbReference>
<evidence type="ECO:0000313" key="2">
    <source>
        <dbReference type="EMBL" id="KAH9377602.1"/>
    </source>
</evidence>
<dbReference type="AlphaFoldDB" id="A0A9J6GQL1"/>
<keyword evidence="1" id="KW-1133">Transmembrane helix</keyword>
<accession>A0A9J6GQL1</accession>
<comment type="caution">
    <text evidence="2">The sequence shown here is derived from an EMBL/GenBank/DDBJ whole genome shotgun (WGS) entry which is preliminary data.</text>
</comment>
<evidence type="ECO:0000256" key="1">
    <source>
        <dbReference type="SAM" id="Phobius"/>
    </source>
</evidence>
<dbReference type="Proteomes" id="UP000821853">
    <property type="component" value="Unassembled WGS sequence"/>
</dbReference>
<evidence type="ECO:0000313" key="3">
    <source>
        <dbReference type="Proteomes" id="UP000821853"/>
    </source>
</evidence>
<dbReference type="VEuPathDB" id="VectorBase:HLOH_059765"/>
<feature type="transmembrane region" description="Helical" evidence="1">
    <location>
        <begin position="27"/>
        <end position="46"/>
    </location>
</feature>
<gene>
    <name evidence="2" type="ORF">HPB48_011125</name>
</gene>
<keyword evidence="1" id="KW-0472">Membrane</keyword>
<proteinExistence type="predicted"/>
<organism evidence="2 3">
    <name type="scientific">Haemaphysalis longicornis</name>
    <name type="common">Bush tick</name>
    <dbReference type="NCBI Taxonomy" id="44386"/>
    <lineage>
        <taxon>Eukaryota</taxon>
        <taxon>Metazoa</taxon>
        <taxon>Ecdysozoa</taxon>
        <taxon>Arthropoda</taxon>
        <taxon>Chelicerata</taxon>
        <taxon>Arachnida</taxon>
        <taxon>Acari</taxon>
        <taxon>Parasitiformes</taxon>
        <taxon>Ixodida</taxon>
        <taxon>Ixodoidea</taxon>
        <taxon>Ixodidae</taxon>
        <taxon>Haemaphysalinae</taxon>
        <taxon>Haemaphysalis</taxon>
    </lineage>
</organism>
<feature type="transmembrane region" description="Helical" evidence="1">
    <location>
        <begin position="58"/>
        <end position="78"/>
    </location>
</feature>
<keyword evidence="1" id="KW-0812">Transmembrane</keyword>
<protein>
    <submittedName>
        <fullName evidence="2">Uncharacterized protein</fullName>
    </submittedName>
</protein>
<sequence>MNLFQPKIFQKTLQFCEWRLIKRNSAYVWEICTLADYTSFSLYHAGYFRDELASFDNLYRLIAALDFLTVLIVLALAFKPKFHMGTKHAELE</sequence>
<name>A0A9J6GQL1_HAELO</name>